<evidence type="ECO:0000259" key="2">
    <source>
        <dbReference type="PROSITE" id="PS51736"/>
    </source>
</evidence>
<evidence type="ECO:0000313" key="4">
    <source>
        <dbReference type="EMBL" id="PRR85570.1"/>
    </source>
</evidence>
<accession>A0A2T0BNX6</accession>
<dbReference type="GO" id="GO:0003677">
    <property type="term" value="F:DNA binding"/>
    <property type="evidence" value="ECO:0007669"/>
    <property type="project" value="InterPro"/>
</dbReference>
<feature type="coiled-coil region" evidence="1">
    <location>
        <begin position="380"/>
        <end position="443"/>
    </location>
</feature>
<dbReference type="Pfam" id="PF07508">
    <property type="entry name" value="Recombinase"/>
    <property type="match status" value="1"/>
</dbReference>
<dbReference type="GO" id="GO:0000150">
    <property type="term" value="F:DNA strand exchange activity"/>
    <property type="evidence" value="ECO:0007669"/>
    <property type="project" value="InterPro"/>
</dbReference>
<dbReference type="EMBL" id="PVXP01000015">
    <property type="protein sequence ID" value="PRR85570.1"/>
    <property type="molecule type" value="Genomic_DNA"/>
</dbReference>
<feature type="domain" description="Resolvase/invertase-type recombinase catalytic" evidence="2">
    <location>
        <begin position="3"/>
        <end position="147"/>
    </location>
</feature>
<dbReference type="InterPro" id="IPR050639">
    <property type="entry name" value="SSR_resolvase"/>
</dbReference>
<dbReference type="SUPFAM" id="SSF53041">
    <property type="entry name" value="Resolvase-like"/>
    <property type="match status" value="1"/>
</dbReference>
<comment type="caution">
    <text evidence="4">The sequence shown here is derived from an EMBL/GenBank/DDBJ whole genome shotgun (WGS) entry which is preliminary data.</text>
</comment>
<protein>
    <submittedName>
        <fullName evidence="4">DNA-invertase hin</fullName>
    </submittedName>
</protein>
<feature type="domain" description="Recombinase" evidence="3">
    <location>
        <begin position="155"/>
        <end position="285"/>
    </location>
</feature>
<reference evidence="4 5" key="1">
    <citation type="submission" date="2018-03" db="EMBL/GenBank/DDBJ databases">
        <title>Genome sequence of Clostridium luticellarii DSM 29923.</title>
        <authorList>
            <person name="Poehlein A."/>
            <person name="Daniel R."/>
        </authorList>
    </citation>
    <scope>NUCLEOTIDE SEQUENCE [LARGE SCALE GENOMIC DNA]</scope>
    <source>
        <strain evidence="4 5">DSM 29923</strain>
    </source>
</reference>
<dbReference type="Gene3D" id="3.90.1750.20">
    <property type="entry name" value="Putative Large Serine Recombinase, Chain B, Domain 2"/>
    <property type="match status" value="1"/>
</dbReference>
<dbReference type="Pfam" id="PF13408">
    <property type="entry name" value="Zn_ribbon_recom"/>
    <property type="match status" value="1"/>
</dbReference>
<dbReference type="InterPro" id="IPR011109">
    <property type="entry name" value="DNA_bind_recombinase_dom"/>
</dbReference>
<proteinExistence type="predicted"/>
<dbReference type="Pfam" id="PF00239">
    <property type="entry name" value="Resolvase"/>
    <property type="match status" value="1"/>
</dbReference>
<dbReference type="AlphaFoldDB" id="A0A2T0BNX6"/>
<gene>
    <name evidence="4" type="primary">hin_2</name>
    <name evidence="4" type="ORF">CLLU_14910</name>
</gene>
<dbReference type="PANTHER" id="PTHR30461">
    <property type="entry name" value="DNA-INVERTASE FROM LAMBDOID PROPHAGE"/>
    <property type="match status" value="1"/>
</dbReference>
<dbReference type="InterPro" id="IPR036162">
    <property type="entry name" value="Resolvase-like_N_sf"/>
</dbReference>
<dbReference type="SMART" id="SM00857">
    <property type="entry name" value="Resolvase"/>
    <property type="match status" value="1"/>
</dbReference>
<dbReference type="InterPro" id="IPR038109">
    <property type="entry name" value="DNA_bind_recomb_sf"/>
</dbReference>
<dbReference type="RefSeq" id="WP_106009097.1">
    <property type="nucleotide sequence ID" value="NZ_PVXP01000015.1"/>
</dbReference>
<name>A0A2T0BNX6_9CLOT</name>
<dbReference type="PANTHER" id="PTHR30461:SF23">
    <property type="entry name" value="DNA RECOMBINASE-RELATED"/>
    <property type="match status" value="1"/>
</dbReference>
<dbReference type="InterPro" id="IPR006119">
    <property type="entry name" value="Resolv_N"/>
</dbReference>
<dbReference type="Gene3D" id="3.40.50.1390">
    <property type="entry name" value="Resolvase, N-terminal catalytic domain"/>
    <property type="match status" value="1"/>
</dbReference>
<dbReference type="Proteomes" id="UP000237798">
    <property type="component" value="Unassembled WGS sequence"/>
</dbReference>
<evidence type="ECO:0000259" key="3">
    <source>
        <dbReference type="PROSITE" id="PS51737"/>
    </source>
</evidence>
<dbReference type="InterPro" id="IPR025827">
    <property type="entry name" value="Zn_ribbon_recom_dom"/>
</dbReference>
<dbReference type="PROSITE" id="PS51736">
    <property type="entry name" value="RECOMBINASES_3"/>
    <property type="match status" value="1"/>
</dbReference>
<evidence type="ECO:0000256" key="1">
    <source>
        <dbReference type="SAM" id="Coils"/>
    </source>
</evidence>
<dbReference type="PROSITE" id="PS51737">
    <property type="entry name" value="RECOMBINASE_DNA_BIND"/>
    <property type="match status" value="1"/>
</dbReference>
<dbReference type="OrthoDB" id="9781670at2"/>
<organism evidence="4 5">
    <name type="scientific">Clostridium luticellarii</name>
    <dbReference type="NCBI Taxonomy" id="1691940"/>
    <lineage>
        <taxon>Bacteria</taxon>
        <taxon>Bacillati</taxon>
        <taxon>Bacillota</taxon>
        <taxon>Clostridia</taxon>
        <taxon>Eubacteriales</taxon>
        <taxon>Clostridiaceae</taxon>
        <taxon>Clostridium</taxon>
    </lineage>
</organism>
<sequence>MKKVAIYARKSVEVKDSISIETQVNMCRNYFADEECEFEEFKDDGYSGGNTNRPAFKLLHKKIELNMIDTLICYKLDRLSRRVVDIADFFDLLDKKDIAFICVKDKYDTSTPMGRAMMYFASVFAQLERETIAERVRDSMLQLAKKGCWTGGPAPRGYELVKHGGKTYLKLIDRELILNLYNWYLELGSLYQVDMRAKGKYNMLKGRDTVRRFLRSPLYVQSSSEINDYLMKNGWKVFGNTNGCGYLTYGVSVKEPIAIVSKHEAVITPLLWLKVQEKLDEVRESIFKRKSKVYWLSGVLRCPYCKKPYVIVNSARNHYYACRSRVNRFHEHNKKCKNNKYVNSIKIESVIEKYILSFRDKVDFEHIYKSNSDNIYNSGIEALNKKIKKNSKMIDNLVSKVALLSNSGAEILLKKIDELSKENKQLEDKVRNEQLNVLEIESKKFDKSFIYENILNFSKTDNPEDKRNYVKNIFKYIDYDPINEKIVCKFL</sequence>
<keyword evidence="1" id="KW-0175">Coiled coil</keyword>
<evidence type="ECO:0000313" key="5">
    <source>
        <dbReference type="Proteomes" id="UP000237798"/>
    </source>
</evidence>
<dbReference type="CDD" id="cd03768">
    <property type="entry name" value="SR_ResInv"/>
    <property type="match status" value="1"/>
</dbReference>
<keyword evidence="5" id="KW-1185">Reference proteome</keyword>